<proteinExistence type="inferred from homology"/>
<reference evidence="10" key="1">
    <citation type="submission" date="2020-02" db="EMBL/GenBank/DDBJ databases">
        <title>Delineation of the pyrene-degrading pathway in Roseobacter clade bacteria by genomic analysis.</title>
        <authorList>
            <person name="Zhou H."/>
            <person name="Wang H."/>
        </authorList>
    </citation>
    <scope>NUCLEOTIDE SEQUENCE</scope>
    <source>
        <strain evidence="10">PrR005</strain>
    </source>
</reference>
<evidence type="ECO:0000256" key="3">
    <source>
        <dbReference type="ARBA" id="ARBA00022448"/>
    </source>
</evidence>
<dbReference type="EMBL" id="JAAGOX010000055">
    <property type="protein sequence ID" value="NDW47606.1"/>
    <property type="molecule type" value="Genomic_DNA"/>
</dbReference>
<feature type="transmembrane region" description="Helical" evidence="8">
    <location>
        <begin position="7"/>
        <end position="24"/>
    </location>
</feature>
<evidence type="ECO:0000256" key="5">
    <source>
        <dbReference type="ARBA" id="ARBA00022692"/>
    </source>
</evidence>
<feature type="domain" description="ABC transmembrane type-1" evidence="9">
    <location>
        <begin position="54"/>
        <end position="260"/>
    </location>
</feature>
<evidence type="ECO:0000259" key="9">
    <source>
        <dbReference type="PROSITE" id="PS50928"/>
    </source>
</evidence>
<dbReference type="GO" id="GO:0005886">
    <property type="term" value="C:plasma membrane"/>
    <property type="evidence" value="ECO:0007669"/>
    <property type="project" value="UniProtKB-SubCell"/>
</dbReference>
<dbReference type="InterPro" id="IPR035906">
    <property type="entry name" value="MetI-like_sf"/>
</dbReference>
<dbReference type="CDD" id="cd06261">
    <property type="entry name" value="TM_PBP2"/>
    <property type="match status" value="1"/>
</dbReference>
<feature type="transmembrane region" description="Helical" evidence="8">
    <location>
        <begin position="58"/>
        <end position="80"/>
    </location>
</feature>
<dbReference type="PROSITE" id="PS50928">
    <property type="entry name" value="ABC_TM1"/>
    <property type="match status" value="1"/>
</dbReference>
<accession>A0A6B2NTW9</accession>
<comment type="similarity">
    <text evidence="2">Belongs to the binding-protein-dependent transport system permease family. CysTW subfamily.</text>
</comment>
<evidence type="ECO:0000256" key="1">
    <source>
        <dbReference type="ARBA" id="ARBA00004651"/>
    </source>
</evidence>
<evidence type="ECO:0000313" key="10">
    <source>
        <dbReference type="EMBL" id="NDW47606.1"/>
    </source>
</evidence>
<feature type="transmembrane region" description="Helical" evidence="8">
    <location>
        <begin position="189"/>
        <end position="208"/>
    </location>
</feature>
<feature type="transmembrane region" description="Helical" evidence="8">
    <location>
        <begin position="92"/>
        <end position="120"/>
    </location>
</feature>
<evidence type="ECO:0000256" key="2">
    <source>
        <dbReference type="ARBA" id="ARBA00007069"/>
    </source>
</evidence>
<evidence type="ECO:0000256" key="8">
    <source>
        <dbReference type="RuleBase" id="RU363032"/>
    </source>
</evidence>
<feature type="transmembrane region" description="Helical" evidence="8">
    <location>
        <begin position="214"/>
        <end position="232"/>
    </location>
</feature>
<feature type="transmembrane region" description="Helical" evidence="8">
    <location>
        <begin position="140"/>
        <end position="160"/>
    </location>
</feature>
<keyword evidence="3 8" id="KW-0813">Transport</keyword>
<comment type="caution">
    <text evidence="10">The sequence shown here is derived from an EMBL/GenBank/DDBJ whole genome shotgun (WGS) entry which is preliminary data.</text>
</comment>
<evidence type="ECO:0000256" key="6">
    <source>
        <dbReference type="ARBA" id="ARBA00022989"/>
    </source>
</evidence>
<keyword evidence="7 8" id="KW-0472">Membrane</keyword>
<organism evidence="10">
    <name type="scientific">Ruegeria sp. PrR005</name>
    <dbReference type="NCBI Taxonomy" id="2706882"/>
    <lineage>
        <taxon>Bacteria</taxon>
        <taxon>Pseudomonadati</taxon>
        <taxon>Pseudomonadota</taxon>
        <taxon>Alphaproteobacteria</taxon>
        <taxon>Rhodobacterales</taxon>
        <taxon>Roseobacteraceae</taxon>
        <taxon>Ruegeria</taxon>
    </lineage>
</organism>
<dbReference type="GO" id="GO:0055085">
    <property type="term" value="P:transmembrane transport"/>
    <property type="evidence" value="ECO:0007669"/>
    <property type="project" value="InterPro"/>
</dbReference>
<keyword evidence="4" id="KW-1003">Cell membrane</keyword>
<dbReference type="PANTHER" id="PTHR43848:SF2">
    <property type="entry name" value="PUTRESCINE TRANSPORT SYSTEM PERMEASE PROTEIN POTI"/>
    <property type="match status" value="1"/>
</dbReference>
<dbReference type="SUPFAM" id="SSF161098">
    <property type="entry name" value="MetI-like"/>
    <property type="match status" value="1"/>
</dbReference>
<dbReference type="Pfam" id="PF00528">
    <property type="entry name" value="BPD_transp_1"/>
    <property type="match status" value="1"/>
</dbReference>
<protein>
    <submittedName>
        <fullName evidence="10">ABC transporter permease</fullName>
    </submittedName>
</protein>
<evidence type="ECO:0000256" key="4">
    <source>
        <dbReference type="ARBA" id="ARBA00022475"/>
    </source>
</evidence>
<sequence>MRLYAISVYLFLYIPIGVIAVFSFNSGRHASQFMGFSTKWYGKALSNPFVMDALETSLIAAFLTACLAASLGTMAAIALQGVSGWLRTLFDALIYIAVMIPGIVIGIATLIALVTVFGWVNPMLAALWPEGATPPQLNMGMGTLVAAHTMFTMALVIIIVRARIAGMDRSLLEASQDLFATPWGTFRQVTLPLIAPAILAGFLLSFTFSFDDFIIAFFVAGSETTLPIYIFSSIRRGVTPEINAIGTMVMAASLMLLVIAQMLLRRGVSKSG</sequence>
<dbReference type="Gene3D" id="1.10.3720.10">
    <property type="entry name" value="MetI-like"/>
    <property type="match status" value="1"/>
</dbReference>
<dbReference type="AlphaFoldDB" id="A0A6B2NTW9"/>
<dbReference type="InterPro" id="IPR051789">
    <property type="entry name" value="Bact_Polyamine_Transport"/>
</dbReference>
<dbReference type="InterPro" id="IPR000515">
    <property type="entry name" value="MetI-like"/>
</dbReference>
<gene>
    <name evidence="10" type="ORF">G0P99_21895</name>
</gene>
<dbReference type="PANTHER" id="PTHR43848">
    <property type="entry name" value="PUTRESCINE TRANSPORT SYSTEM PERMEASE PROTEIN POTI"/>
    <property type="match status" value="1"/>
</dbReference>
<feature type="transmembrane region" description="Helical" evidence="8">
    <location>
        <begin position="244"/>
        <end position="264"/>
    </location>
</feature>
<comment type="subcellular location">
    <subcellularLocation>
        <location evidence="1 8">Cell membrane</location>
        <topology evidence="1 8">Multi-pass membrane protein</topology>
    </subcellularLocation>
</comment>
<keyword evidence="5 8" id="KW-0812">Transmembrane</keyword>
<evidence type="ECO:0000256" key="7">
    <source>
        <dbReference type="ARBA" id="ARBA00023136"/>
    </source>
</evidence>
<keyword evidence="6 8" id="KW-1133">Transmembrane helix</keyword>
<name>A0A6B2NTW9_9RHOB</name>
<dbReference type="RefSeq" id="WP_164132614.1">
    <property type="nucleotide sequence ID" value="NZ_JAAGOX010000055.1"/>
</dbReference>